<dbReference type="SUPFAM" id="SSF50370">
    <property type="entry name" value="Ricin B-like lectins"/>
    <property type="match status" value="1"/>
</dbReference>
<keyword evidence="2" id="KW-1185">Reference proteome</keyword>
<organism evidence="1 2">
    <name type="scientific">Labedaea rhizosphaerae</name>
    <dbReference type="NCBI Taxonomy" id="598644"/>
    <lineage>
        <taxon>Bacteria</taxon>
        <taxon>Bacillati</taxon>
        <taxon>Actinomycetota</taxon>
        <taxon>Actinomycetes</taxon>
        <taxon>Pseudonocardiales</taxon>
        <taxon>Pseudonocardiaceae</taxon>
        <taxon>Labedaea</taxon>
    </lineage>
</organism>
<dbReference type="Gene3D" id="2.80.10.50">
    <property type="match status" value="1"/>
</dbReference>
<sequence length="384" mass="44261">MSCGVTSVPADRAVKLVNVGTGQVLQAGPGGTLADDWRRHEDDAHQQWRLSRVDGRKHLWHVANLGTGTRLTDQLTLAADGEPGRWRLVPVADHEYAIVAAEGGRALSSAVDDSSYYHDPRQRWKIAAVPDARPTRAVFTLVRDEQVFLPIWLRYYQQFFAPQDIHVLDHGGAHELADRFDFTRIPIHQPVFGAEWQRDTVQHHQHELLDRYDVVLFVDADEIVAPDPRTGDLGDYLDNFDEDFVTCQGYELLHVTDREPAFDPAKPVLAQRSWWYRNDVYSKSLLARVPMLWNLGFHHRLDQKKNVDPLLYLIHLHRMDYETCLARHRNRAAFPRAEKDRAQGWGYQNRITDPVGFREWFYQDSCGGGAIQPEEIPAYWRDLI</sequence>
<dbReference type="AlphaFoldDB" id="A0A4R6SFP2"/>
<gene>
    <name evidence="1" type="ORF">EV186_102275</name>
</gene>
<dbReference type="InterPro" id="IPR035992">
    <property type="entry name" value="Ricin_B-like_lectins"/>
</dbReference>
<name>A0A4R6SFP2_LABRH</name>
<dbReference type="RefSeq" id="WP_133849137.1">
    <property type="nucleotide sequence ID" value="NZ_SNXZ01000002.1"/>
</dbReference>
<protein>
    <submittedName>
        <fullName evidence="1">Uncharacterized protein</fullName>
    </submittedName>
</protein>
<dbReference type="EMBL" id="SNXZ01000002">
    <property type="protein sequence ID" value="TDQ00414.1"/>
    <property type="molecule type" value="Genomic_DNA"/>
</dbReference>
<dbReference type="OrthoDB" id="835336at2"/>
<dbReference type="Pfam" id="PF13704">
    <property type="entry name" value="Glyco_tranf_2_4"/>
    <property type="match status" value="1"/>
</dbReference>
<accession>A0A4R6SFP2</accession>
<evidence type="ECO:0000313" key="1">
    <source>
        <dbReference type="EMBL" id="TDQ00414.1"/>
    </source>
</evidence>
<dbReference type="CDD" id="cd00161">
    <property type="entry name" value="beta-trefoil_Ricin-like"/>
    <property type="match status" value="1"/>
</dbReference>
<dbReference type="Proteomes" id="UP000295444">
    <property type="component" value="Unassembled WGS sequence"/>
</dbReference>
<evidence type="ECO:0000313" key="2">
    <source>
        <dbReference type="Proteomes" id="UP000295444"/>
    </source>
</evidence>
<comment type="caution">
    <text evidence="1">The sequence shown here is derived from an EMBL/GenBank/DDBJ whole genome shotgun (WGS) entry which is preliminary data.</text>
</comment>
<reference evidence="1 2" key="1">
    <citation type="submission" date="2019-03" db="EMBL/GenBank/DDBJ databases">
        <title>Genomic Encyclopedia of Type Strains, Phase IV (KMG-IV): sequencing the most valuable type-strain genomes for metagenomic binning, comparative biology and taxonomic classification.</title>
        <authorList>
            <person name="Goeker M."/>
        </authorList>
    </citation>
    <scope>NUCLEOTIDE SEQUENCE [LARGE SCALE GENOMIC DNA]</scope>
    <source>
        <strain evidence="1 2">DSM 45361</strain>
    </source>
</reference>
<proteinExistence type="predicted"/>